<gene>
    <name evidence="4" type="ORF">MCOR_21663</name>
</gene>
<keyword evidence="1" id="KW-0863">Zinc-finger</keyword>
<dbReference type="AlphaFoldDB" id="A0A6J8BTZ1"/>
<feature type="domain" description="CCHC-type" evidence="3">
    <location>
        <begin position="145"/>
        <end position="158"/>
    </location>
</feature>
<keyword evidence="1" id="KW-0479">Metal-binding</keyword>
<dbReference type="InterPro" id="IPR001878">
    <property type="entry name" value="Znf_CCHC"/>
</dbReference>
<accession>A0A6J8BTZ1</accession>
<evidence type="ECO:0000313" key="4">
    <source>
        <dbReference type="EMBL" id="CAC5386199.1"/>
    </source>
</evidence>
<evidence type="ECO:0000256" key="2">
    <source>
        <dbReference type="SAM" id="Coils"/>
    </source>
</evidence>
<keyword evidence="1" id="KW-0862">Zinc</keyword>
<reference evidence="4 5" key="1">
    <citation type="submission" date="2020-06" db="EMBL/GenBank/DDBJ databases">
        <authorList>
            <person name="Li R."/>
            <person name="Bekaert M."/>
        </authorList>
    </citation>
    <scope>NUCLEOTIDE SEQUENCE [LARGE SCALE GENOMIC DNA]</scope>
    <source>
        <strain evidence="5">wild</strain>
    </source>
</reference>
<sequence>MNFQHCNNFDENISSIDCNNDCLNDSITAEEVLKVVKDLKLKKSAGCDGITNEMIRVSCGKLVKTYVLIFNLIFKSGIFPSIWRENIIKPIFKGGCFNDPSNYRGIALSSCLDRNRDYGTFLVKDQYVVNVECYIEECFANFKTCFKCGKKGHYTRMCYTRVPSVKAKEHQTTIKNNKRKVKKDEDYNEIVLKQPKNIELQLDNNELQKKAKLYNKSIKIRKQELEKHNKNTDQLGMMIKQYQQQLQQQKMWNQPQNVFNQRQSFNISNNSRHNRGRFY</sequence>
<name>A0A6J8BTZ1_MYTCO</name>
<keyword evidence="5" id="KW-1185">Reference proteome</keyword>
<protein>
    <recommendedName>
        <fullName evidence="3">CCHC-type domain-containing protein</fullName>
    </recommendedName>
</protein>
<dbReference type="EMBL" id="CACVKT020003843">
    <property type="protein sequence ID" value="CAC5386199.1"/>
    <property type="molecule type" value="Genomic_DNA"/>
</dbReference>
<dbReference type="GO" id="GO:0008270">
    <property type="term" value="F:zinc ion binding"/>
    <property type="evidence" value="ECO:0007669"/>
    <property type="project" value="UniProtKB-KW"/>
</dbReference>
<dbReference type="PANTHER" id="PTHR19446">
    <property type="entry name" value="REVERSE TRANSCRIPTASES"/>
    <property type="match status" value="1"/>
</dbReference>
<dbReference type="OrthoDB" id="6156827at2759"/>
<evidence type="ECO:0000313" key="5">
    <source>
        <dbReference type="Proteomes" id="UP000507470"/>
    </source>
</evidence>
<feature type="coiled-coil region" evidence="2">
    <location>
        <begin position="197"/>
        <end position="245"/>
    </location>
</feature>
<evidence type="ECO:0000259" key="3">
    <source>
        <dbReference type="PROSITE" id="PS50158"/>
    </source>
</evidence>
<evidence type="ECO:0000256" key="1">
    <source>
        <dbReference type="PROSITE-ProRule" id="PRU00047"/>
    </source>
</evidence>
<dbReference type="GO" id="GO:0003676">
    <property type="term" value="F:nucleic acid binding"/>
    <property type="evidence" value="ECO:0007669"/>
    <property type="project" value="InterPro"/>
</dbReference>
<organism evidence="4 5">
    <name type="scientific">Mytilus coruscus</name>
    <name type="common">Sea mussel</name>
    <dbReference type="NCBI Taxonomy" id="42192"/>
    <lineage>
        <taxon>Eukaryota</taxon>
        <taxon>Metazoa</taxon>
        <taxon>Spiralia</taxon>
        <taxon>Lophotrochozoa</taxon>
        <taxon>Mollusca</taxon>
        <taxon>Bivalvia</taxon>
        <taxon>Autobranchia</taxon>
        <taxon>Pteriomorphia</taxon>
        <taxon>Mytilida</taxon>
        <taxon>Mytiloidea</taxon>
        <taxon>Mytilidae</taxon>
        <taxon>Mytilinae</taxon>
        <taxon>Mytilus</taxon>
    </lineage>
</organism>
<dbReference type="InterPro" id="IPR036875">
    <property type="entry name" value="Znf_CCHC_sf"/>
</dbReference>
<keyword evidence="2" id="KW-0175">Coiled coil</keyword>
<proteinExistence type="predicted"/>
<dbReference type="SUPFAM" id="SSF57756">
    <property type="entry name" value="Retrovirus zinc finger-like domains"/>
    <property type="match status" value="1"/>
</dbReference>
<dbReference type="PROSITE" id="PS50158">
    <property type="entry name" value="ZF_CCHC"/>
    <property type="match status" value="1"/>
</dbReference>
<dbReference type="Proteomes" id="UP000507470">
    <property type="component" value="Unassembled WGS sequence"/>
</dbReference>